<keyword evidence="4 11" id="KW-1133">Transmembrane helix</keyword>
<dbReference type="Proteomes" id="UP000515154">
    <property type="component" value="Linkage group LG19"/>
</dbReference>
<keyword evidence="6 9" id="KW-0406">Ion transport</keyword>
<feature type="chain" id="PRO_5028160188" description="Sodium/hydrogen exchanger" evidence="12">
    <location>
        <begin position="29"/>
        <end position="786"/>
    </location>
</feature>
<accession>A0A6P7TBG3</accession>
<feature type="transmembrane region" description="Helical" evidence="11">
    <location>
        <begin position="256"/>
        <end position="285"/>
    </location>
</feature>
<organism evidence="14 15">
    <name type="scientific">Octopus sinensis</name>
    <name type="common">East Asian common octopus</name>
    <dbReference type="NCBI Taxonomy" id="2607531"/>
    <lineage>
        <taxon>Eukaryota</taxon>
        <taxon>Metazoa</taxon>
        <taxon>Spiralia</taxon>
        <taxon>Lophotrochozoa</taxon>
        <taxon>Mollusca</taxon>
        <taxon>Cephalopoda</taxon>
        <taxon>Coleoidea</taxon>
        <taxon>Octopodiformes</taxon>
        <taxon>Octopoda</taxon>
        <taxon>Incirrata</taxon>
        <taxon>Octopodidae</taxon>
        <taxon>Octopus</taxon>
    </lineage>
</organism>
<dbReference type="GO" id="GO:0015385">
    <property type="term" value="F:sodium:proton antiporter activity"/>
    <property type="evidence" value="ECO:0007669"/>
    <property type="project" value="InterPro"/>
</dbReference>
<comment type="similarity">
    <text evidence="9">Belongs to the monovalent cation:proton antiporter 1 (CPA1) transporter (TC 2.A.36) family.</text>
</comment>
<keyword evidence="9" id="KW-0050">Antiport</keyword>
<keyword evidence="2 9" id="KW-0813">Transport</keyword>
<evidence type="ECO:0000256" key="6">
    <source>
        <dbReference type="ARBA" id="ARBA00023065"/>
    </source>
</evidence>
<feature type="domain" description="Cation/H+ exchanger transmembrane" evidence="13">
    <location>
        <begin position="71"/>
        <end position="472"/>
    </location>
</feature>
<dbReference type="GO" id="GO:0098719">
    <property type="term" value="P:sodium ion import across plasma membrane"/>
    <property type="evidence" value="ECO:0007669"/>
    <property type="project" value="TreeGrafter"/>
</dbReference>
<feature type="transmembrane region" description="Helical" evidence="11">
    <location>
        <begin position="60"/>
        <end position="82"/>
    </location>
</feature>
<dbReference type="KEGG" id="osn:115222298"/>
<evidence type="ECO:0000313" key="15">
    <source>
        <dbReference type="RefSeq" id="XP_029648334.1"/>
    </source>
</evidence>
<protein>
    <recommendedName>
        <fullName evidence="9">Sodium/hydrogen exchanger</fullName>
    </recommendedName>
</protein>
<gene>
    <name evidence="15" type="primary">LOC115222298</name>
</gene>
<keyword evidence="12" id="KW-0732">Signal</keyword>
<keyword evidence="8 9" id="KW-0739">Sodium transport</keyword>
<dbReference type="InterPro" id="IPR006153">
    <property type="entry name" value="Cation/H_exchanger_TM"/>
</dbReference>
<proteinExistence type="inferred from homology"/>
<evidence type="ECO:0000313" key="14">
    <source>
        <dbReference type="Proteomes" id="UP000515154"/>
    </source>
</evidence>
<feature type="transmembrane region" description="Helical" evidence="11">
    <location>
        <begin position="153"/>
        <end position="172"/>
    </location>
</feature>
<feature type="transmembrane region" description="Helical" evidence="11">
    <location>
        <begin position="346"/>
        <end position="366"/>
    </location>
</feature>
<evidence type="ECO:0000256" key="12">
    <source>
        <dbReference type="SAM" id="SignalP"/>
    </source>
</evidence>
<evidence type="ECO:0000259" key="13">
    <source>
        <dbReference type="Pfam" id="PF00999"/>
    </source>
</evidence>
<keyword evidence="14" id="KW-1185">Reference proteome</keyword>
<feature type="region of interest" description="Disordered" evidence="10">
    <location>
        <begin position="729"/>
        <end position="786"/>
    </location>
</feature>
<feature type="signal peptide" evidence="12">
    <location>
        <begin position="1"/>
        <end position="28"/>
    </location>
</feature>
<dbReference type="Pfam" id="PF00999">
    <property type="entry name" value="Na_H_Exchanger"/>
    <property type="match status" value="1"/>
</dbReference>
<evidence type="ECO:0000256" key="8">
    <source>
        <dbReference type="ARBA" id="ARBA00023201"/>
    </source>
</evidence>
<dbReference type="PANTHER" id="PTHR10110">
    <property type="entry name" value="SODIUM/HYDROGEN EXCHANGER"/>
    <property type="match status" value="1"/>
</dbReference>
<reference evidence="15" key="1">
    <citation type="submission" date="2025-08" db="UniProtKB">
        <authorList>
            <consortium name="RefSeq"/>
        </authorList>
    </citation>
    <scope>IDENTIFICATION</scope>
</reference>
<keyword evidence="3 9" id="KW-0812">Transmembrane</keyword>
<evidence type="ECO:0000256" key="1">
    <source>
        <dbReference type="ARBA" id="ARBA00004141"/>
    </source>
</evidence>
<dbReference type="InterPro" id="IPR004709">
    <property type="entry name" value="NaH_exchanger"/>
</dbReference>
<dbReference type="PRINTS" id="PR01084">
    <property type="entry name" value="NAHEXCHNGR"/>
</dbReference>
<evidence type="ECO:0000256" key="4">
    <source>
        <dbReference type="ARBA" id="ARBA00022989"/>
    </source>
</evidence>
<feature type="transmembrane region" description="Helical" evidence="11">
    <location>
        <begin position="192"/>
        <end position="211"/>
    </location>
</feature>
<dbReference type="GO" id="GO:0051453">
    <property type="term" value="P:regulation of intracellular pH"/>
    <property type="evidence" value="ECO:0007669"/>
    <property type="project" value="TreeGrafter"/>
</dbReference>
<evidence type="ECO:0000256" key="7">
    <source>
        <dbReference type="ARBA" id="ARBA00023136"/>
    </source>
</evidence>
<dbReference type="GO" id="GO:0015386">
    <property type="term" value="F:potassium:proton antiporter activity"/>
    <property type="evidence" value="ECO:0007669"/>
    <property type="project" value="TreeGrafter"/>
</dbReference>
<dbReference type="AlphaFoldDB" id="A0A6P7TBG3"/>
<dbReference type="Gene3D" id="6.10.140.1330">
    <property type="match status" value="1"/>
</dbReference>
<sequence length="786" mass="88348">MMLAFTKNRMDVLLVLLILAIFPTPTTCTCSRGESGLKITNCTGPDDDNLSVANFNFHAVAQPFIVVIVVMIATLSKLLYHYAGMLSSVIPESCMLVILGIALGGLIHVLGYSAQFPKFFTPHDFFLYLLPPIILEAAYSLNDSIFYDNIGSVLIYAVIGTFINCIIISLSLWGLSLAPEITGVDSLQLTEFLVFGSIIVAVDPVAVLAIFSEVGVNSNLYILVFGESLLNDGVSVVLYSVMQAYNQMDSIGSLEIFLGVVKFLVVSVGGLLVGILVGILSAVLTKYTYHVKVVEPITVFACAFLSYLMADMFELSGIISLIGCGMMQDQYSLRNVSQKSATSIKYFIKVASSANEIVIFLFLGMAVVRHNHVWSTGFILWAVFLCLIVRFIVCYSLTYLINSFDRYRVRKIGLDEQFIMSYGGLRGAVCFSLVMMLNEVEIPSKSLFVTTTLAIIIFTVMVQGLTVKPFVKLFKITLQANQNLNCLVYLTKNVSDHLMAGMEDIIGFHGKYYLKELLEYYDDHYFKKWLQRAPTKADAEIAQIYQEIMLRDHFQHLEMSGAAGIPDYKPKKESDNVEKPSLAALVQLIHKVDADLEEEPKVVRRKKIKSASSSPTSPTHFSYASDYNEDFWKEMETIIPLRDIEPTIKLEDGQSTPRHSTLHFRLCKSRSSSNHSLNVEMRNLLSRQQTSMSVLHQKYDRNLTRESNQDLMHQLQLKRQTTINLANLKRKHSDSSESLSTLFEHQPARKSEDEEGKDPLRNRPPLKKDKPFDHSPSEEKHDEDMV</sequence>
<dbReference type="NCBIfam" id="TIGR00840">
    <property type="entry name" value="b_cpa1"/>
    <property type="match status" value="1"/>
</dbReference>
<feature type="transmembrane region" description="Helical" evidence="11">
    <location>
        <begin position="378"/>
        <end position="401"/>
    </location>
</feature>
<feature type="compositionally biased region" description="Basic and acidic residues" evidence="10">
    <location>
        <begin position="746"/>
        <end position="786"/>
    </location>
</feature>
<dbReference type="PANTHER" id="PTHR10110:SF126">
    <property type="entry name" value="NA(+)_H(+) EXCHANGER PROTEIN 7"/>
    <property type="match status" value="1"/>
</dbReference>
<keyword evidence="7 11" id="KW-0472">Membrane</keyword>
<evidence type="ECO:0000256" key="3">
    <source>
        <dbReference type="ARBA" id="ARBA00022692"/>
    </source>
</evidence>
<evidence type="ECO:0000256" key="2">
    <source>
        <dbReference type="ARBA" id="ARBA00022448"/>
    </source>
</evidence>
<evidence type="ECO:0000256" key="5">
    <source>
        <dbReference type="ARBA" id="ARBA00023053"/>
    </source>
</evidence>
<keyword evidence="5" id="KW-0915">Sodium</keyword>
<feature type="transmembrane region" description="Helical" evidence="11">
    <location>
        <begin position="297"/>
        <end position="325"/>
    </location>
</feature>
<evidence type="ECO:0000256" key="10">
    <source>
        <dbReference type="SAM" id="MobiDB-lite"/>
    </source>
</evidence>
<feature type="transmembrane region" description="Helical" evidence="11">
    <location>
        <begin position="94"/>
        <end position="113"/>
    </location>
</feature>
<dbReference type="InterPro" id="IPR018422">
    <property type="entry name" value="Cation/H_exchanger_CPA1"/>
</dbReference>
<evidence type="ECO:0000256" key="9">
    <source>
        <dbReference type="RuleBase" id="RU003722"/>
    </source>
</evidence>
<dbReference type="GO" id="GO:0005886">
    <property type="term" value="C:plasma membrane"/>
    <property type="evidence" value="ECO:0007669"/>
    <property type="project" value="TreeGrafter"/>
</dbReference>
<comment type="subcellular location">
    <subcellularLocation>
        <location evidence="1">Membrane</location>
        <topology evidence="1">Multi-pass membrane protein</topology>
    </subcellularLocation>
</comment>
<evidence type="ECO:0000256" key="11">
    <source>
        <dbReference type="SAM" id="Phobius"/>
    </source>
</evidence>
<name>A0A6P7TBG3_9MOLL</name>
<feature type="transmembrane region" description="Helical" evidence="11">
    <location>
        <begin position="446"/>
        <end position="467"/>
    </location>
</feature>
<dbReference type="RefSeq" id="XP_029648334.1">
    <property type="nucleotide sequence ID" value="XM_029792474.2"/>
</dbReference>